<protein>
    <submittedName>
        <fullName evidence="2">Cthe_2314 family HEPN domain-containing protein</fullName>
    </submittedName>
</protein>
<gene>
    <name evidence="2" type="ORF">ACFQ03_02915</name>
</gene>
<comment type="caution">
    <text evidence="2">The sequence shown here is derived from an EMBL/GenBank/DDBJ whole genome shotgun (WGS) entry which is preliminary data.</text>
</comment>
<feature type="domain" description="Cthe-2314-like HEPN" evidence="1">
    <location>
        <begin position="60"/>
        <end position="234"/>
    </location>
</feature>
<evidence type="ECO:0000313" key="2">
    <source>
        <dbReference type="EMBL" id="MFD0868087.1"/>
    </source>
</evidence>
<dbReference type="Proteomes" id="UP001597120">
    <property type="component" value="Unassembled WGS sequence"/>
</dbReference>
<organism evidence="2 3">
    <name type="scientific">Paenibacillus residui</name>
    <dbReference type="NCBI Taxonomy" id="629724"/>
    <lineage>
        <taxon>Bacteria</taxon>
        <taxon>Bacillati</taxon>
        <taxon>Bacillota</taxon>
        <taxon>Bacilli</taxon>
        <taxon>Bacillales</taxon>
        <taxon>Paenibacillaceae</taxon>
        <taxon>Paenibacillus</taxon>
    </lineage>
</organism>
<dbReference type="RefSeq" id="WP_144932318.1">
    <property type="nucleotide sequence ID" value="NZ_JBHTIU010000008.1"/>
</dbReference>
<evidence type="ECO:0000313" key="3">
    <source>
        <dbReference type="Proteomes" id="UP001597120"/>
    </source>
</evidence>
<evidence type="ECO:0000259" key="1">
    <source>
        <dbReference type="Pfam" id="PF18730"/>
    </source>
</evidence>
<dbReference type="EMBL" id="JBHTIU010000008">
    <property type="protein sequence ID" value="MFD0868087.1"/>
    <property type="molecule type" value="Genomic_DNA"/>
</dbReference>
<sequence>MLRYLFNQPRRRDEGIMGEAMKALNHYLHIQEGRVLKERSALQTQETDRSTLSLFIKAGGFIRALDELEQSQYAAEQFSLLVNKRYIEEMDEEELDNYHRHLYFYKNALLRIFSILDKLGYFLDEQLRLETEKVKQQFSYFTVLRRMHERRPDLPMDQQLYQIKESFQPSMTILRKERNMETHFMNTELLDDLLKAKMELFPPNQTAIENVEDKLRTLGQGFEMVCRTLTTAFNGLSQENQSNVRVRRRRAELYKQ</sequence>
<proteinExistence type="predicted"/>
<reference evidence="3" key="1">
    <citation type="journal article" date="2019" name="Int. J. Syst. Evol. Microbiol.">
        <title>The Global Catalogue of Microorganisms (GCM) 10K type strain sequencing project: providing services to taxonomists for standard genome sequencing and annotation.</title>
        <authorList>
            <consortium name="The Broad Institute Genomics Platform"/>
            <consortium name="The Broad Institute Genome Sequencing Center for Infectious Disease"/>
            <person name="Wu L."/>
            <person name="Ma J."/>
        </authorList>
    </citation>
    <scope>NUCLEOTIDE SEQUENCE [LARGE SCALE GENOMIC DNA]</scope>
    <source>
        <strain evidence="3">CCUG 57263</strain>
    </source>
</reference>
<name>A0ABW3D3X7_9BACL</name>
<keyword evidence="3" id="KW-1185">Reference proteome</keyword>
<accession>A0ABW3D3X7</accession>
<dbReference type="InterPro" id="IPR041394">
    <property type="entry name" value="HEPN_Cthe2314"/>
</dbReference>
<dbReference type="Pfam" id="PF18730">
    <property type="entry name" value="HEPN_Cthe2314"/>
    <property type="match status" value="1"/>
</dbReference>